<organism evidence="1 2">
    <name type="scientific">Persea americana</name>
    <name type="common">Avocado</name>
    <dbReference type="NCBI Taxonomy" id="3435"/>
    <lineage>
        <taxon>Eukaryota</taxon>
        <taxon>Viridiplantae</taxon>
        <taxon>Streptophyta</taxon>
        <taxon>Embryophyta</taxon>
        <taxon>Tracheophyta</taxon>
        <taxon>Spermatophyta</taxon>
        <taxon>Magnoliopsida</taxon>
        <taxon>Magnoliidae</taxon>
        <taxon>Laurales</taxon>
        <taxon>Lauraceae</taxon>
        <taxon>Persea</taxon>
    </lineage>
</organism>
<proteinExistence type="predicted"/>
<name>A0ACC2LWZ7_PERAE</name>
<dbReference type="Proteomes" id="UP001234297">
    <property type="component" value="Chromosome 3"/>
</dbReference>
<keyword evidence="2" id="KW-1185">Reference proteome</keyword>
<accession>A0ACC2LWZ7</accession>
<gene>
    <name evidence="1" type="ORF">MRB53_011811</name>
</gene>
<reference evidence="1 2" key="1">
    <citation type="journal article" date="2022" name="Hortic Res">
        <title>A haplotype resolved chromosomal level avocado genome allows analysis of novel avocado genes.</title>
        <authorList>
            <person name="Nath O."/>
            <person name="Fletcher S.J."/>
            <person name="Hayward A."/>
            <person name="Shaw L.M."/>
            <person name="Masouleh A.K."/>
            <person name="Furtado A."/>
            <person name="Henry R.J."/>
            <person name="Mitter N."/>
        </authorList>
    </citation>
    <scope>NUCLEOTIDE SEQUENCE [LARGE SCALE GENOMIC DNA]</scope>
    <source>
        <strain evidence="2">cv. Hass</strain>
    </source>
</reference>
<protein>
    <submittedName>
        <fullName evidence="1">Uncharacterized protein</fullName>
    </submittedName>
</protein>
<sequence length="87" mass="9729">MPPLLHLPSLVHAQQCSHLYQTQAAAPSNRIPRLNQIWNDDRNLQRKPKISSASVGFHFVGGIQMFLNYKGANTSVSYNIPSLEISN</sequence>
<evidence type="ECO:0000313" key="1">
    <source>
        <dbReference type="EMBL" id="KAJ8637544.1"/>
    </source>
</evidence>
<comment type="caution">
    <text evidence="1">The sequence shown here is derived from an EMBL/GenBank/DDBJ whole genome shotgun (WGS) entry which is preliminary data.</text>
</comment>
<dbReference type="EMBL" id="CM056811">
    <property type="protein sequence ID" value="KAJ8637544.1"/>
    <property type="molecule type" value="Genomic_DNA"/>
</dbReference>
<evidence type="ECO:0000313" key="2">
    <source>
        <dbReference type="Proteomes" id="UP001234297"/>
    </source>
</evidence>